<dbReference type="InterPro" id="IPR016024">
    <property type="entry name" value="ARM-type_fold"/>
</dbReference>
<sequence>MARSGRGRAERDGAAKAIRGELLRSGGLSRDTLDRIIGAMRSGGAQQSWLRPFLRGLGYKSAHARRHAAEALAEIINSCRERISQESLRAIVGRSIHVMEREEEMELYDLHLSVLEQCARVLVRQGWSSELARITQVLTEHLNVLYTSPTGKKIVGVLGSIDDRMALHSLVLCLAKDEVRNDAQRFLVKAGRKSVVPLLEALGTHEDPRVRARIVKVLSAMGEDATDVLVAEAEDVRWFVRRNVCHVLSNLGAMRALPLLRLLAQDDDKRVRLAAVQAAGELGGKRAQKLVRDALADSDARVRREARSLLNR</sequence>
<dbReference type="PROSITE" id="PS50077">
    <property type="entry name" value="HEAT_REPEAT"/>
    <property type="match status" value="1"/>
</dbReference>
<dbReference type="InterPro" id="IPR004155">
    <property type="entry name" value="PBS_lyase_HEAT"/>
</dbReference>
<gene>
    <name evidence="2" type="ORF">AMJ71_09410</name>
</gene>
<comment type="caution">
    <text evidence="2">The sequence shown here is derived from an EMBL/GenBank/DDBJ whole genome shotgun (WGS) entry which is preliminary data.</text>
</comment>
<dbReference type="AlphaFoldDB" id="A0A0S8JD15"/>
<dbReference type="PANTHER" id="PTHR12697">
    <property type="entry name" value="PBS LYASE HEAT-LIKE PROTEIN"/>
    <property type="match status" value="1"/>
</dbReference>
<name>A0A0S8JD15_UNCT6</name>
<organism evidence="2 3">
    <name type="scientific">candidate division TA06 bacterium SM1_40</name>
    <dbReference type="NCBI Taxonomy" id="1703773"/>
    <lineage>
        <taxon>Bacteria</taxon>
        <taxon>Bacteria division TA06</taxon>
    </lineage>
</organism>
<protein>
    <recommendedName>
        <fullName evidence="4">HEAT repeat domain-containing protein</fullName>
    </recommendedName>
</protein>
<reference evidence="2 3" key="1">
    <citation type="journal article" date="2015" name="Microbiome">
        <title>Genomic resolution of linkages in carbon, nitrogen, and sulfur cycling among widespread estuary sediment bacteria.</title>
        <authorList>
            <person name="Baker B.J."/>
            <person name="Lazar C.S."/>
            <person name="Teske A.P."/>
            <person name="Dick G.J."/>
        </authorList>
    </citation>
    <scope>NUCLEOTIDE SEQUENCE [LARGE SCALE GENOMIC DNA]</scope>
    <source>
        <strain evidence="2">SM1_40</strain>
    </source>
</reference>
<dbReference type="Gene3D" id="1.25.10.10">
    <property type="entry name" value="Leucine-rich Repeat Variant"/>
    <property type="match status" value="1"/>
</dbReference>
<dbReference type="InterPro" id="IPR021133">
    <property type="entry name" value="HEAT_type_2"/>
</dbReference>
<proteinExistence type="predicted"/>
<evidence type="ECO:0000313" key="2">
    <source>
        <dbReference type="EMBL" id="KPL06748.1"/>
    </source>
</evidence>
<dbReference type="InterPro" id="IPR011989">
    <property type="entry name" value="ARM-like"/>
</dbReference>
<evidence type="ECO:0008006" key="4">
    <source>
        <dbReference type="Google" id="ProtNLM"/>
    </source>
</evidence>
<accession>A0A0S8JD15</accession>
<dbReference type="Pfam" id="PF13646">
    <property type="entry name" value="HEAT_2"/>
    <property type="match status" value="1"/>
</dbReference>
<dbReference type="GO" id="GO:0016491">
    <property type="term" value="F:oxidoreductase activity"/>
    <property type="evidence" value="ECO:0007669"/>
    <property type="project" value="TreeGrafter"/>
</dbReference>
<evidence type="ECO:0000313" key="3">
    <source>
        <dbReference type="Proteomes" id="UP000051035"/>
    </source>
</evidence>
<dbReference type="PANTHER" id="PTHR12697:SF5">
    <property type="entry name" value="DEOXYHYPUSINE HYDROXYLASE"/>
    <property type="match status" value="1"/>
</dbReference>
<comment type="function">
    <text evidence="1">Catalyzes the hydroxylation of the N(6)-(4-aminobutyl)-L-lysine intermediate produced by deoxyhypusine synthase/DHPS on a critical lysine of the eukaryotic translation initiation factor 5A/eIF-5A. This is the second step of the post-translational modification of that lysine into an unusual amino acid residue named hypusine. Hypusination is unique to mature eIF-5A factor and is essential for its function.</text>
</comment>
<dbReference type="SUPFAM" id="SSF48371">
    <property type="entry name" value="ARM repeat"/>
    <property type="match status" value="2"/>
</dbReference>
<dbReference type="SMART" id="SM00567">
    <property type="entry name" value="EZ_HEAT"/>
    <property type="match status" value="3"/>
</dbReference>
<dbReference type="Proteomes" id="UP000051035">
    <property type="component" value="Unassembled WGS sequence"/>
</dbReference>
<evidence type="ECO:0000256" key="1">
    <source>
        <dbReference type="ARBA" id="ARBA00045876"/>
    </source>
</evidence>
<dbReference type="EMBL" id="LJVA01000135">
    <property type="protein sequence ID" value="KPL06748.1"/>
    <property type="molecule type" value="Genomic_DNA"/>
</dbReference>